<evidence type="ECO:0008006" key="3">
    <source>
        <dbReference type="Google" id="ProtNLM"/>
    </source>
</evidence>
<dbReference type="AlphaFoldDB" id="D1YXA1"/>
<dbReference type="Pfam" id="PF04009">
    <property type="entry name" value="DUF356"/>
    <property type="match status" value="1"/>
</dbReference>
<evidence type="ECO:0000313" key="1">
    <source>
        <dbReference type="EMBL" id="BAI61073.1"/>
    </source>
</evidence>
<dbReference type="KEGG" id="mpd:MCP_1001"/>
<name>D1YXA1_METPS</name>
<organism evidence="1 2">
    <name type="scientific">Methanocella paludicola (strain DSM 17711 / JCM 13418 / NBRC 101707 / SANAE)</name>
    <dbReference type="NCBI Taxonomy" id="304371"/>
    <lineage>
        <taxon>Archaea</taxon>
        <taxon>Methanobacteriati</taxon>
        <taxon>Methanobacteriota</taxon>
        <taxon>Stenosarchaea group</taxon>
        <taxon>Methanomicrobia</taxon>
        <taxon>Methanocellales</taxon>
        <taxon>Methanocellaceae</taxon>
        <taxon>Methanocella</taxon>
    </lineage>
</organism>
<reference evidence="1 2" key="1">
    <citation type="journal article" date="2007" name="Appl. Environ. Microbiol.">
        <title>Isolation of key methanogens for global methane emission from rice paddy fields: a novel isolate affiliated with the clone cluster rice cluster I.</title>
        <authorList>
            <person name="Sakai S."/>
            <person name="Imachi H."/>
            <person name="Sekiguchi Y."/>
            <person name="Ohashi A."/>
            <person name="Harada H."/>
            <person name="Kamagata Y."/>
        </authorList>
    </citation>
    <scope>NUCLEOTIDE SEQUENCE [LARGE SCALE GENOMIC DNA]</scope>
    <source>
        <strain evidence="2">DSM 17711 / JCM 13418 / NBRC 101707 / SANAE</strain>
    </source>
</reference>
<evidence type="ECO:0000313" key="2">
    <source>
        <dbReference type="Proteomes" id="UP000001882"/>
    </source>
</evidence>
<reference evidence="2" key="3">
    <citation type="journal article" date="2011" name="PLoS ONE">
        <title>Genome sequence of a mesophilic hydrogenotrophic methanogen Methanocella paludicola, the first cultivated representative of the order Methanocellales.</title>
        <authorList>
            <person name="Sakai S."/>
            <person name="Takaki Y."/>
            <person name="Shimamura S."/>
            <person name="Sekine M."/>
            <person name="Tajima T."/>
            <person name="Kosugi H."/>
            <person name="Ichikawa N."/>
            <person name="Tasumi E."/>
            <person name="Hiraki A.T."/>
            <person name="Shimizu A."/>
            <person name="Kato Y."/>
            <person name="Nishiko R."/>
            <person name="Mori K."/>
            <person name="Fujita N."/>
            <person name="Imachi H."/>
            <person name="Takai K."/>
        </authorList>
    </citation>
    <scope>NUCLEOTIDE SEQUENCE [LARGE SCALE GENOMIC DNA]</scope>
    <source>
        <strain evidence="2">DSM 17711 / JCM 13418 / NBRC 101707 / SANAE</strain>
    </source>
</reference>
<dbReference type="InParanoid" id="D1YXA1"/>
<dbReference type="EMBL" id="AP011532">
    <property type="protein sequence ID" value="BAI61073.1"/>
    <property type="molecule type" value="Genomic_DNA"/>
</dbReference>
<keyword evidence="2" id="KW-1185">Reference proteome</keyword>
<sequence length="121" mass="13379">MESFAVIRADDPVKLSTAISDLQRHGGLTFAISPRELTPNVADKILVEVMKVPLKKQCKSAALVALSDDAGVAIDVLGRIHPPAHVIIVSSRHDIYPRINECIKRLPEMKDYVTPVIQRKM</sequence>
<dbReference type="GeneID" id="8681024"/>
<dbReference type="OrthoDB" id="73585at2157"/>
<gene>
    <name evidence="1" type="ordered locus">MCP_1001</name>
</gene>
<accession>D1YXA1</accession>
<dbReference type="eggNOG" id="arCOG04842">
    <property type="taxonomic scope" value="Archaea"/>
</dbReference>
<dbReference type="Proteomes" id="UP000001882">
    <property type="component" value="Chromosome"/>
</dbReference>
<dbReference type="RefSeq" id="WP_012899752.1">
    <property type="nucleotide sequence ID" value="NC_013665.1"/>
</dbReference>
<protein>
    <recommendedName>
        <fullName evidence="3">DUF356 domain-containing protein</fullName>
    </recommendedName>
</protein>
<reference evidence="1 2" key="2">
    <citation type="journal article" date="2008" name="Int. J. Syst. Evol. Microbiol.">
        <title>Methanocella paludicola gen. nov., sp. nov., a methane-producing archaeon, the first isolate of the lineage 'Rice Cluster I', and proposal of the new archaeal order Methanocellales ord. nov.</title>
        <authorList>
            <person name="Sakai S."/>
            <person name="Imachi H."/>
            <person name="Hanada S."/>
            <person name="Ohashi A."/>
            <person name="Harada H."/>
            <person name="Kamagata Y."/>
        </authorList>
    </citation>
    <scope>NUCLEOTIDE SEQUENCE [LARGE SCALE GENOMIC DNA]</scope>
    <source>
        <strain evidence="2">DSM 17711 / JCM 13418 / NBRC 101707 / SANAE</strain>
    </source>
</reference>
<dbReference type="PIRSF" id="PIRSF006606">
    <property type="entry name" value="UCP006606"/>
    <property type="match status" value="1"/>
</dbReference>
<dbReference type="InterPro" id="IPR007154">
    <property type="entry name" value="DUF356"/>
</dbReference>
<proteinExistence type="predicted"/>